<dbReference type="eggNOG" id="COG2010">
    <property type="taxonomic scope" value="Bacteria"/>
</dbReference>
<evidence type="ECO:0000256" key="2">
    <source>
        <dbReference type="ARBA" id="ARBA00022723"/>
    </source>
</evidence>
<dbReference type="RefSeq" id="WP_008510171.1">
    <property type="nucleotide sequence ID" value="NZ_CM001403.1"/>
</dbReference>
<evidence type="ECO:0000259" key="6">
    <source>
        <dbReference type="PROSITE" id="PS51007"/>
    </source>
</evidence>
<feature type="chain" id="PRO_5003557649" evidence="5">
    <location>
        <begin position="23"/>
        <end position="152"/>
    </location>
</feature>
<keyword evidence="2 4" id="KW-0479">Metal-binding</keyword>
<keyword evidence="1 4" id="KW-0349">Heme</keyword>
<dbReference type="InterPro" id="IPR036909">
    <property type="entry name" value="Cyt_c-like_dom_sf"/>
</dbReference>
<dbReference type="SUPFAM" id="SSF46626">
    <property type="entry name" value="Cytochrome c"/>
    <property type="match status" value="1"/>
</dbReference>
<dbReference type="Pfam" id="PF00034">
    <property type="entry name" value="Cytochrom_C"/>
    <property type="match status" value="1"/>
</dbReference>
<organism evidence="7 8">
    <name type="scientific">Mucilaginibacter paludis DSM 18603</name>
    <dbReference type="NCBI Taxonomy" id="714943"/>
    <lineage>
        <taxon>Bacteria</taxon>
        <taxon>Pseudomonadati</taxon>
        <taxon>Bacteroidota</taxon>
        <taxon>Sphingobacteriia</taxon>
        <taxon>Sphingobacteriales</taxon>
        <taxon>Sphingobacteriaceae</taxon>
        <taxon>Mucilaginibacter</taxon>
    </lineage>
</organism>
<evidence type="ECO:0000313" key="8">
    <source>
        <dbReference type="Proteomes" id="UP000002774"/>
    </source>
</evidence>
<proteinExistence type="predicted"/>
<reference evidence="7" key="1">
    <citation type="submission" date="2011-09" db="EMBL/GenBank/DDBJ databases">
        <title>The permanent draft genome of Mucilaginibacter paludis DSM 18603.</title>
        <authorList>
            <consortium name="US DOE Joint Genome Institute (JGI-PGF)"/>
            <person name="Lucas S."/>
            <person name="Han J."/>
            <person name="Lapidus A."/>
            <person name="Bruce D."/>
            <person name="Goodwin L."/>
            <person name="Pitluck S."/>
            <person name="Peters L."/>
            <person name="Kyrpides N."/>
            <person name="Mavromatis K."/>
            <person name="Ivanova N."/>
            <person name="Mikhailova N."/>
            <person name="Held B."/>
            <person name="Detter J.C."/>
            <person name="Tapia R."/>
            <person name="Han C."/>
            <person name="Land M."/>
            <person name="Hauser L."/>
            <person name="Markowitz V."/>
            <person name="Cheng J.-F."/>
            <person name="Hugenholtz P."/>
            <person name="Woyke T."/>
            <person name="Wu D."/>
            <person name="Tindall B."/>
            <person name="Brambilla E."/>
            <person name="Klenk H.-P."/>
            <person name="Eisen J.A."/>
        </authorList>
    </citation>
    <scope>NUCLEOTIDE SEQUENCE [LARGE SCALE GENOMIC DNA]</scope>
    <source>
        <strain evidence="7">DSM 18603</strain>
    </source>
</reference>
<dbReference type="HOGENOM" id="CLU_093848_2_2_10"/>
<keyword evidence="5" id="KW-0732">Signal</keyword>
<evidence type="ECO:0000256" key="3">
    <source>
        <dbReference type="ARBA" id="ARBA00023004"/>
    </source>
</evidence>
<dbReference type="Gene3D" id="1.10.760.10">
    <property type="entry name" value="Cytochrome c-like domain"/>
    <property type="match status" value="1"/>
</dbReference>
<dbReference type="GO" id="GO:0046872">
    <property type="term" value="F:metal ion binding"/>
    <property type="evidence" value="ECO:0007669"/>
    <property type="project" value="UniProtKB-KW"/>
</dbReference>
<dbReference type="OrthoDB" id="9811395at2"/>
<keyword evidence="3 4" id="KW-0408">Iron</keyword>
<evidence type="ECO:0000256" key="4">
    <source>
        <dbReference type="PROSITE-ProRule" id="PRU00433"/>
    </source>
</evidence>
<dbReference type="STRING" id="714943.Mucpa_5059"/>
<dbReference type="PROSITE" id="PS51007">
    <property type="entry name" value="CYTC"/>
    <property type="match status" value="1"/>
</dbReference>
<keyword evidence="8" id="KW-1185">Reference proteome</keyword>
<feature type="domain" description="Cytochrome c" evidence="6">
    <location>
        <begin position="42"/>
        <end position="131"/>
    </location>
</feature>
<dbReference type="InterPro" id="IPR009056">
    <property type="entry name" value="Cyt_c-like_dom"/>
</dbReference>
<name>H1YAL7_9SPHI</name>
<evidence type="ECO:0000256" key="5">
    <source>
        <dbReference type="SAM" id="SignalP"/>
    </source>
</evidence>
<dbReference type="InterPro" id="IPR051459">
    <property type="entry name" value="Cytochrome_c-type_DH"/>
</dbReference>
<gene>
    <name evidence="7" type="ORF">Mucpa_5059</name>
</gene>
<dbReference type="AlphaFoldDB" id="H1YAL7"/>
<dbReference type="PANTHER" id="PTHR35008">
    <property type="entry name" value="BLL4482 PROTEIN-RELATED"/>
    <property type="match status" value="1"/>
</dbReference>
<feature type="signal peptide" evidence="5">
    <location>
        <begin position="1"/>
        <end position="22"/>
    </location>
</feature>
<protein>
    <submittedName>
        <fullName evidence="7">Cytochrome c class I</fullName>
    </submittedName>
</protein>
<dbReference type="EMBL" id="CM001403">
    <property type="protein sequence ID" value="EHQ29137.1"/>
    <property type="molecule type" value="Genomic_DNA"/>
</dbReference>
<evidence type="ECO:0000313" key="7">
    <source>
        <dbReference type="EMBL" id="EHQ29137.1"/>
    </source>
</evidence>
<accession>H1YAL7</accession>
<dbReference type="Proteomes" id="UP000002774">
    <property type="component" value="Chromosome"/>
</dbReference>
<evidence type="ECO:0000256" key="1">
    <source>
        <dbReference type="ARBA" id="ARBA00022617"/>
    </source>
</evidence>
<dbReference type="PANTHER" id="PTHR35008:SF8">
    <property type="entry name" value="ALCOHOL DEHYDROGENASE CYTOCHROME C SUBUNIT"/>
    <property type="match status" value="1"/>
</dbReference>
<sequence>MKVIFTTVVALCFSLLAIQKIAAQTKPAAKKAAAKAPASMAASMANGQRVYLQYCLSCHQMDGGGVPNMNPPLVKTTYVLGDKVRLIKIVLNGFAQNVDIDGQSYSNTMPPQNMLKDQEIADVLTYVRNSFTNKASAVKVAEVKAVRGTVKK</sequence>
<dbReference type="GO" id="GO:0020037">
    <property type="term" value="F:heme binding"/>
    <property type="evidence" value="ECO:0007669"/>
    <property type="project" value="InterPro"/>
</dbReference>
<dbReference type="GO" id="GO:0009055">
    <property type="term" value="F:electron transfer activity"/>
    <property type="evidence" value="ECO:0007669"/>
    <property type="project" value="InterPro"/>
</dbReference>